<dbReference type="EMBL" id="UGLW01000003">
    <property type="protein sequence ID" value="STU86413.1"/>
    <property type="molecule type" value="Genomic_DNA"/>
</dbReference>
<dbReference type="AlphaFoldDB" id="A0A377ZUX9"/>
<evidence type="ECO:0000313" key="1">
    <source>
        <dbReference type="EMBL" id="STU86413.1"/>
    </source>
</evidence>
<accession>A0A377ZUX9</accession>
<proteinExistence type="predicted"/>
<evidence type="ECO:0000313" key="2">
    <source>
        <dbReference type="Proteomes" id="UP000254487"/>
    </source>
</evidence>
<protein>
    <submittedName>
        <fullName evidence="1">Uncharacterized protein</fullName>
    </submittedName>
</protein>
<gene>
    <name evidence="1" type="ORF">NCTC10313_04221</name>
</gene>
<reference evidence="1 2" key="1">
    <citation type="submission" date="2018-06" db="EMBL/GenBank/DDBJ databases">
        <authorList>
            <consortium name="Pathogen Informatics"/>
            <person name="Doyle S."/>
        </authorList>
    </citation>
    <scope>NUCLEOTIDE SEQUENCE [LARGE SCALE GENOMIC DNA]</scope>
    <source>
        <strain evidence="1 2">NCTC10313</strain>
    </source>
</reference>
<dbReference type="Proteomes" id="UP000254487">
    <property type="component" value="Unassembled WGS sequence"/>
</dbReference>
<organism evidence="1 2">
    <name type="scientific">Klebsiella pneumoniae subsp. ozaenae</name>
    <dbReference type="NCBI Taxonomy" id="574"/>
    <lineage>
        <taxon>Bacteria</taxon>
        <taxon>Pseudomonadati</taxon>
        <taxon>Pseudomonadota</taxon>
        <taxon>Gammaproteobacteria</taxon>
        <taxon>Enterobacterales</taxon>
        <taxon>Enterobacteriaceae</taxon>
        <taxon>Klebsiella/Raoultella group</taxon>
        <taxon>Klebsiella</taxon>
        <taxon>Klebsiella pneumoniae complex</taxon>
    </lineage>
</organism>
<name>A0A377ZUX9_KLEPO</name>
<sequence length="39" mass="4610">MELKRFSLKNLYGYKNIELVFNNEATIIIAENGQEKQHL</sequence>